<evidence type="ECO:0000259" key="1">
    <source>
        <dbReference type="Pfam" id="PF20179"/>
    </source>
</evidence>
<protein>
    <recommendedName>
        <fullName evidence="1">Mitochondrial splicing suppressor 51-like C-terminal domain-containing protein</fullName>
    </recommendedName>
</protein>
<dbReference type="AlphaFoldDB" id="A0A835YLS8"/>
<keyword evidence="3" id="KW-1185">Reference proteome</keyword>
<reference evidence="2" key="1">
    <citation type="submission" date="2021-02" db="EMBL/GenBank/DDBJ databases">
        <title>First Annotated Genome of the Yellow-green Alga Tribonema minus.</title>
        <authorList>
            <person name="Mahan K.M."/>
        </authorList>
    </citation>
    <scope>NUCLEOTIDE SEQUENCE</scope>
    <source>
        <strain evidence="2">UTEX B ZZ1240</strain>
    </source>
</reference>
<gene>
    <name evidence="2" type="ORF">JKP88DRAFT_150973</name>
</gene>
<dbReference type="OrthoDB" id="5282002at2759"/>
<feature type="domain" description="Mitochondrial splicing suppressor 51-like C-terminal" evidence="1">
    <location>
        <begin position="74"/>
        <end position="246"/>
    </location>
</feature>
<dbReference type="InterPro" id="IPR046824">
    <property type="entry name" value="Mss51-like_C"/>
</dbReference>
<dbReference type="Pfam" id="PF20179">
    <property type="entry name" value="MSS51_C"/>
    <property type="match status" value="1"/>
</dbReference>
<feature type="non-terminal residue" evidence="2">
    <location>
        <position position="1"/>
    </location>
</feature>
<comment type="caution">
    <text evidence="2">The sequence shown here is derived from an EMBL/GenBank/DDBJ whole genome shotgun (WGS) entry which is preliminary data.</text>
</comment>
<feature type="non-terminal residue" evidence="2">
    <location>
        <position position="246"/>
    </location>
</feature>
<evidence type="ECO:0000313" key="3">
    <source>
        <dbReference type="Proteomes" id="UP000664859"/>
    </source>
</evidence>
<proteinExistence type="predicted"/>
<dbReference type="Proteomes" id="UP000664859">
    <property type="component" value="Unassembled WGS sequence"/>
</dbReference>
<dbReference type="EMBL" id="JAFCMP010000524">
    <property type="protein sequence ID" value="KAG5177584.1"/>
    <property type="molecule type" value="Genomic_DNA"/>
</dbReference>
<sequence length="246" mass="26215">SSLSSQQIRAEAAADAAWARQPGIVKALQPPPFDAAAPPDLSSTEAYLASRFWTNILPSDAAAMRIISHLLTYPLTLAAALASVENTRSFSRAGLHVECIGARAEATLPPHLWAEALFSCGRLLDGGRLTFIGPELGVPRAVKPASSGDTAPCHTLRQGGRSLELQWVRGLFHDTASGRALRHDSCNRTEGSIHTVDAYVLFSPGLGHLHLSTGWQATADLVMASQTPVILTAHSEGDARRDVAWL</sequence>
<accession>A0A835YLS8</accession>
<name>A0A835YLS8_9STRA</name>
<organism evidence="2 3">
    <name type="scientific">Tribonema minus</name>
    <dbReference type="NCBI Taxonomy" id="303371"/>
    <lineage>
        <taxon>Eukaryota</taxon>
        <taxon>Sar</taxon>
        <taxon>Stramenopiles</taxon>
        <taxon>Ochrophyta</taxon>
        <taxon>PX clade</taxon>
        <taxon>Xanthophyceae</taxon>
        <taxon>Tribonematales</taxon>
        <taxon>Tribonemataceae</taxon>
        <taxon>Tribonema</taxon>
    </lineage>
</organism>
<evidence type="ECO:0000313" key="2">
    <source>
        <dbReference type="EMBL" id="KAG5177584.1"/>
    </source>
</evidence>
<dbReference type="PANTHER" id="PTHR28069">
    <property type="entry name" value="GH20023P"/>
    <property type="match status" value="1"/>
</dbReference>
<dbReference type="PANTHER" id="PTHR28069:SF1">
    <property type="entry name" value="PROTEIN MSS51, MITOCHONDRIAL"/>
    <property type="match status" value="1"/>
</dbReference>